<reference evidence="2 3" key="1">
    <citation type="journal article" date="2015" name="Antonie Van Leeuwenhoek">
        <title>Oceanobacillus bengalensis sp. nov., a bacterium isolated from seawater of the Bay of Bengal.</title>
        <authorList>
            <person name="Yongchang O."/>
            <person name="Xiang W."/>
            <person name="Wang G."/>
        </authorList>
    </citation>
    <scope>NUCLEOTIDE SEQUENCE [LARGE SCALE GENOMIC DNA]</scope>
    <source>
        <strain evidence="2 3">MCCC 1K00260</strain>
    </source>
</reference>
<dbReference type="InterPro" id="IPR036388">
    <property type="entry name" value="WH-like_DNA-bd_sf"/>
</dbReference>
<keyword evidence="3" id="KW-1185">Reference proteome</keyword>
<dbReference type="Pfam" id="PF14493">
    <property type="entry name" value="HTH_40"/>
    <property type="match status" value="1"/>
</dbReference>
<dbReference type="InterPro" id="IPR008308">
    <property type="entry name" value="YpbB-like"/>
</dbReference>
<dbReference type="AlphaFoldDB" id="A0A494Z0R5"/>
<evidence type="ECO:0000313" key="3">
    <source>
        <dbReference type="Proteomes" id="UP000281813"/>
    </source>
</evidence>
<accession>A0A494Z0R5</accession>
<gene>
    <name evidence="2" type="ORF">D8M05_08440</name>
</gene>
<protein>
    <recommendedName>
        <fullName evidence="1">Helicase Helix-turn-helix domain-containing protein</fullName>
    </recommendedName>
</protein>
<evidence type="ECO:0000313" key="2">
    <source>
        <dbReference type="EMBL" id="RKQ16117.1"/>
    </source>
</evidence>
<proteinExistence type="predicted"/>
<dbReference type="Proteomes" id="UP000281813">
    <property type="component" value="Unassembled WGS sequence"/>
</dbReference>
<dbReference type="Gene3D" id="1.10.10.10">
    <property type="entry name" value="Winged helix-like DNA-binding domain superfamily/Winged helix DNA-binding domain"/>
    <property type="match status" value="1"/>
</dbReference>
<dbReference type="InterPro" id="IPR029491">
    <property type="entry name" value="Helicase_HTH"/>
</dbReference>
<organism evidence="2 3">
    <name type="scientific">Oceanobacillus bengalensis</name>
    <dbReference type="NCBI Taxonomy" id="1435466"/>
    <lineage>
        <taxon>Bacteria</taxon>
        <taxon>Bacillati</taxon>
        <taxon>Bacillota</taxon>
        <taxon>Bacilli</taxon>
        <taxon>Bacillales</taxon>
        <taxon>Bacillaceae</taxon>
        <taxon>Oceanobacillus</taxon>
    </lineage>
</organism>
<evidence type="ECO:0000259" key="1">
    <source>
        <dbReference type="Pfam" id="PF14493"/>
    </source>
</evidence>
<dbReference type="OrthoDB" id="2354672at2"/>
<feature type="domain" description="Helicase Helix-turn-helix" evidence="1">
    <location>
        <begin position="283"/>
        <end position="371"/>
    </location>
</feature>
<comment type="caution">
    <text evidence="2">The sequence shown here is derived from an EMBL/GenBank/DDBJ whole genome shotgun (WGS) entry which is preliminary data.</text>
</comment>
<dbReference type="EMBL" id="RBZO01000010">
    <property type="protein sequence ID" value="RKQ16117.1"/>
    <property type="molecule type" value="Genomic_DNA"/>
</dbReference>
<dbReference type="PIRSF" id="PIRSF021350">
    <property type="entry name" value="UCP021350"/>
    <property type="match status" value="1"/>
</dbReference>
<sequence>MNRVLASLEGYFLKDYFVTYKEPFRKDMKRLLLERILLSCFVRINAERTPSSIYYLLKGKRSVQTLQDAHIYKLEAFYGIYKTITKQQFDNKVKELINIGMLENNLELEKGCMVSKSAKKWLHEQSQLLEYNGLKYYEKSDVFIERFLLLIQTLTNTKMINYAFIPVIDNPKVESWVRNIYMNVKGRETQVLKGIYNEIREVLQKFPELEASIFVDRLTGYKNYGLSLPQLSEKYNLNEHDIQLSIVQILHRVIWRIEQEKQKYPYLSSFINDIESEIQLTHSANETYQLIMKGFQVDAIAQMRNLKKNTIYDHIVEIALHYGDFVIDEYVTNQEQQDILYAINQTNAYKLKDIKQNVSDHISYFQIRLVLAKQNRL</sequence>
<dbReference type="RefSeq" id="WP_121130614.1">
    <property type="nucleotide sequence ID" value="NZ_JBHUFK010000026.1"/>
</dbReference>
<name>A0A494Z0R5_9BACI</name>